<proteinExistence type="predicted"/>
<reference evidence="2" key="1">
    <citation type="journal article" date="2019" name="Int. J. Syst. Evol. Microbiol.">
        <title>The Global Catalogue of Microorganisms (GCM) 10K type strain sequencing project: providing services to taxonomists for standard genome sequencing and annotation.</title>
        <authorList>
            <consortium name="The Broad Institute Genomics Platform"/>
            <consortium name="The Broad Institute Genome Sequencing Center for Infectious Disease"/>
            <person name="Wu L."/>
            <person name="Ma J."/>
        </authorList>
    </citation>
    <scope>NUCLEOTIDE SEQUENCE [LARGE SCALE GENOMIC DNA]</scope>
    <source>
        <strain evidence="2">JCM 30742</strain>
    </source>
</reference>
<comment type="caution">
    <text evidence="1">The sequence shown here is derived from an EMBL/GenBank/DDBJ whole genome shotgun (WGS) entry which is preliminary data.</text>
</comment>
<dbReference type="RefSeq" id="WP_345154898.1">
    <property type="nucleotide sequence ID" value="NZ_BAABEO010000051.1"/>
</dbReference>
<sequence length="71" mass="7913">MSPLQVAAHLEQKARQLRVEADHLDTVPATTQTLSRRNHAAANQLRAEAQGLTAQAWTLRARTQTNHHARP</sequence>
<evidence type="ECO:0000313" key="2">
    <source>
        <dbReference type="Proteomes" id="UP001500752"/>
    </source>
</evidence>
<organism evidence="1 2">
    <name type="scientific">Arthrobacter ginkgonis</name>
    <dbReference type="NCBI Taxonomy" id="1630594"/>
    <lineage>
        <taxon>Bacteria</taxon>
        <taxon>Bacillati</taxon>
        <taxon>Actinomycetota</taxon>
        <taxon>Actinomycetes</taxon>
        <taxon>Micrococcales</taxon>
        <taxon>Micrococcaceae</taxon>
        <taxon>Arthrobacter</taxon>
    </lineage>
</organism>
<gene>
    <name evidence="1" type="ORF">GCM10023081_47060</name>
</gene>
<evidence type="ECO:0000313" key="1">
    <source>
        <dbReference type="EMBL" id="GAA3705776.1"/>
    </source>
</evidence>
<protein>
    <submittedName>
        <fullName evidence="1">Uncharacterized protein</fullName>
    </submittedName>
</protein>
<accession>A0ABP7DMI5</accession>
<name>A0ABP7DMI5_9MICC</name>
<dbReference type="Proteomes" id="UP001500752">
    <property type="component" value="Unassembled WGS sequence"/>
</dbReference>
<dbReference type="EMBL" id="BAABEO010000051">
    <property type="protein sequence ID" value="GAA3705776.1"/>
    <property type="molecule type" value="Genomic_DNA"/>
</dbReference>
<keyword evidence="2" id="KW-1185">Reference proteome</keyword>